<dbReference type="RefSeq" id="WP_390324852.1">
    <property type="nucleotide sequence ID" value="NZ_JBHRTP010000002.1"/>
</dbReference>
<dbReference type="InterPro" id="IPR052703">
    <property type="entry name" value="Aromatic_CoA_ox/epox"/>
</dbReference>
<gene>
    <name evidence="1" type="primary">paaC</name>
    <name evidence="1" type="ORF">ACFOFO_00625</name>
</gene>
<accession>A0ABV7EV95</accession>
<protein>
    <submittedName>
        <fullName evidence="1">1,2-phenylacetyl-CoA epoxidase subunit PaaC</fullName>
        <ecNumber evidence="1">1.14.13.149</ecNumber>
    </submittedName>
</protein>
<dbReference type="InterPro" id="IPR007814">
    <property type="entry name" value="PaaA_PaaC"/>
</dbReference>
<keyword evidence="2" id="KW-1185">Reference proteome</keyword>
<keyword evidence="1" id="KW-0560">Oxidoreductase</keyword>
<dbReference type="Pfam" id="PF05138">
    <property type="entry name" value="PaaA_PaaC"/>
    <property type="match status" value="1"/>
</dbReference>
<evidence type="ECO:0000313" key="2">
    <source>
        <dbReference type="Proteomes" id="UP001595530"/>
    </source>
</evidence>
<sequence>MADPQFEYLLRLADNALVLSQRLSELCGKGPALEEDMALTNVALDLIGQARFWFTYAGEIEGAGRDEDQLAFLRDAHEFRNLLLVEQPNGSYADTLARQFYFDAWHYLLLEKLVDSSDERIAAVAEKSLKEVRYHLRRSGDLIVRLGDGTEQSHSMMQNAVNDLWMFTGEMFEADKVDQAMLAQGVAPDLASLRAPWIDHVTEILQEATLEAPPIDAWMQKGGKQGVHTEKLGYLLAEMQFLQRAYPGATW</sequence>
<dbReference type="PANTHER" id="PTHR30458">
    <property type="entry name" value="PHENYLACETIC ACID DEGRADATION PROTEIN PAA"/>
    <property type="match status" value="1"/>
</dbReference>
<reference evidence="2" key="1">
    <citation type="journal article" date="2019" name="Int. J. Syst. Evol. Microbiol.">
        <title>The Global Catalogue of Microorganisms (GCM) 10K type strain sequencing project: providing services to taxonomists for standard genome sequencing and annotation.</title>
        <authorList>
            <consortium name="The Broad Institute Genomics Platform"/>
            <consortium name="The Broad Institute Genome Sequencing Center for Infectious Disease"/>
            <person name="Wu L."/>
            <person name="Ma J."/>
        </authorList>
    </citation>
    <scope>NUCLEOTIDE SEQUENCE [LARGE SCALE GENOMIC DNA]</scope>
    <source>
        <strain evidence="2">KCTC 42986</strain>
    </source>
</reference>
<dbReference type="NCBIfam" id="TIGR02158">
    <property type="entry name" value="PA_CoA_Oxy3"/>
    <property type="match status" value="1"/>
</dbReference>
<name>A0ABV7EV95_9BURK</name>
<comment type="caution">
    <text evidence="1">The sequence shown here is derived from an EMBL/GenBank/DDBJ whole genome shotgun (WGS) entry which is preliminary data.</text>
</comment>
<dbReference type="EMBL" id="JBHRTP010000002">
    <property type="protein sequence ID" value="MFC3106475.1"/>
    <property type="molecule type" value="Genomic_DNA"/>
</dbReference>
<dbReference type="Proteomes" id="UP001595530">
    <property type="component" value="Unassembled WGS sequence"/>
</dbReference>
<proteinExistence type="predicted"/>
<dbReference type="Gene3D" id="1.20.1260.10">
    <property type="match status" value="1"/>
</dbReference>
<dbReference type="PANTHER" id="PTHR30458:SF0">
    <property type="entry name" value="1,2-PHENYLACETYL-COA EPOXIDASE, SUBUNIT C"/>
    <property type="match status" value="1"/>
</dbReference>
<dbReference type="SUPFAM" id="SSF47240">
    <property type="entry name" value="Ferritin-like"/>
    <property type="match status" value="1"/>
</dbReference>
<dbReference type="EC" id="1.14.13.149" evidence="1"/>
<dbReference type="PIRSF" id="PIRSF037834">
    <property type="entry name" value="PA_CoA_Oase3"/>
    <property type="match status" value="1"/>
</dbReference>
<evidence type="ECO:0000313" key="1">
    <source>
        <dbReference type="EMBL" id="MFC3106475.1"/>
    </source>
</evidence>
<dbReference type="GO" id="GO:0097266">
    <property type="term" value="F:phenylacetyl-CoA 1,2-epoxidase activity"/>
    <property type="evidence" value="ECO:0007669"/>
    <property type="project" value="UniProtKB-EC"/>
</dbReference>
<dbReference type="InterPro" id="IPR009078">
    <property type="entry name" value="Ferritin-like_SF"/>
</dbReference>
<dbReference type="InterPro" id="IPR012347">
    <property type="entry name" value="Ferritin-like"/>
</dbReference>
<dbReference type="InterPro" id="IPR011882">
    <property type="entry name" value="PaaC"/>
</dbReference>
<organism evidence="1 2">
    <name type="scientific">Undibacterium arcticum</name>
    <dbReference type="NCBI Taxonomy" id="1762892"/>
    <lineage>
        <taxon>Bacteria</taxon>
        <taxon>Pseudomonadati</taxon>
        <taxon>Pseudomonadota</taxon>
        <taxon>Betaproteobacteria</taxon>
        <taxon>Burkholderiales</taxon>
        <taxon>Oxalobacteraceae</taxon>
        <taxon>Undibacterium</taxon>
    </lineage>
</organism>